<comment type="caution">
    <text evidence="1">The sequence shown here is derived from an EMBL/GenBank/DDBJ whole genome shotgun (WGS) entry which is preliminary data.</text>
</comment>
<protein>
    <submittedName>
        <fullName evidence="1">DUF4878 domain-containing protein</fullName>
    </submittedName>
</protein>
<evidence type="ECO:0000313" key="1">
    <source>
        <dbReference type="EMBL" id="MBO4206282.1"/>
    </source>
</evidence>
<reference evidence="1 2" key="1">
    <citation type="submission" date="2019-12" db="EMBL/GenBank/DDBJ databases">
        <title>Whole genome sequencing of endophytic Actinobacterium Micromonospora sp. MPMI6T.</title>
        <authorList>
            <person name="Evv R."/>
            <person name="Podile A.R."/>
        </authorList>
    </citation>
    <scope>NUCLEOTIDE SEQUENCE [LARGE SCALE GENOMIC DNA]</scope>
    <source>
        <strain evidence="1 2">MPMI6</strain>
    </source>
</reference>
<dbReference type="RefSeq" id="WP_208813074.1">
    <property type="nucleotide sequence ID" value="NZ_WVUH01000060.1"/>
</dbReference>
<keyword evidence="2" id="KW-1185">Reference proteome</keyword>
<sequence>MLVIVGIVLLLCCVGGVGGGFWFYNKVDAAVAPARDAASGYLDDLGRGDYPGAYARLCESTRSSTSEADFTRMQSSLPAITDYDITGTTITNNNGRVGGTVVVELTRGTGGEATQILTMAKEDGTWRVCL</sequence>
<organism evidence="1 2">
    <name type="scientific">Micromonospora echinofusca</name>
    <dbReference type="NCBI Taxonomy" id="47858"/>
    <lineage>
        <taxon>Bacteria</taxon>
        <taxon>Bacillati</taxon>
        <taxon>Actinomycetota</taxon>
        <taxon>Actinomycetes</taxon>
        <taxon>Micromonosporales</taxon>
        <taxon>Micromonosporaceae</taxon>
        <taxon>Micromonospora</taxon>
    </lineage>
</organism>
<name>A0ABS3VP23_MICEH</name>
<evidence type="ECO:0000313" key="2">
    <source>
        <dbReference type="Proteomes" id="UP000823521"/>
    </source>
</evidence>
<dbReference type="EMBL" id="WVUH01000060">
    <property type="protein sequence ID" value="MBO4206282.1"/>
    <property type="molecule type" value="Genomic_DNA"/>
</dbReference>
<dbReference type="Proteomes" id="UP000823521">
    <property type="component" value="Unassembled WGS sequence"/>
</dbReference>
<proteinExistence type="predicted"/>
<gene>
    <name evidence="1" type="ORF">GSF22_09715</name>
</gene>
<accession>A0ABS3VP23</accession>